<dbReference type="NCBIfam" id="NF037970">
    <property type="entry name" value="vanZ_1"/>
    <property type="match status" value="1"/>
</dbReference>
<feature type="transmembrane region" description="Helical" evidence="1">
    <location>
        <begin position="100"/>
        <end position="120"/>
    </location>
</feature>
<comment type="caution">
    <text evidence="3">The sequence shown here is derived from an EMBL/GenBank/DDBJ whole genome shotgun (WGS) entry which is preliminary data.</text>
</comment>
<feature type="transmembrane region" description="Helical" evidence="1">
    <location>
        <begin position="68"/>
        <end position="88"/>
    </location>
</feature>
<name>A0A644W584_9ZZZZ</name>
<dbReference type="InterPro" id="IPR006976">
    <property type="entry name" value="VanZ-like"/>
</dbReference>
<dbReference type="PANTHER" id="PTHR28008">
    <property type="entry name" value="DOMAIN PROTEIN, PUTATIVE (AFU_ORTHOLOGUE AFUA_3G10980)-RELATED"/>
    <property type="match status" value="1"/>
</dbReference>
<proteinExistence type="predicted"/>
<feature type="transmembrane region" description="Helical" evidence="1">
    <location>
        <begin position="7"/>
        <end position="28"/>
    </location>
</feature>
<dbReference type="Pfam" id="PF04892">
    <property type="entry name" value="VanZ"/>
    <property type="match status" value="1"/>
</dbReference>
<dbReference type="PANTHER" id="PTHR28008:SF1">
    <property type="entry name" value="DOMAIN PROTEIN, PUTATIVE (AFU_ORTHOLOGUE AFUA_3G10980)-RELATED"/>
    <property type="match status" value="1"/>
</dbReference>
<evidence type="ECO:0000313" key="3">
    <source>
        <dbReference type="EMBL" id="MPL98919.1"/>
    </source>
</evidence>
<dbReference type="AlphaFoldDB" id="A0A644W584"/>
<reference evidence="3" key="1">
    <citation type="submission" date="2019-08" db="EMBL/GenBank/DDBJ databases">
        <authorList>
            <person name="Kucharzyk K."/>
            <person name="Murdoch R.W."/>
            <person name="Higgins S."/>
            <person name="Loffler F."/>
        </authorList>
    </citation>
    <scope>NUCLEOTIDE SEQUENCE</scope>
</reference>
<evidence type="ECO:0000256" key="1">
    <source>
        <dbReference type="SAM" id="Phobius"/>
    </source>
</evidence>
<evidence type="ECO:0000259" key="2">
    <source>
        <dbReference type="Pfam" id="PF04892"/>
    </source>
</evidence>
<sequence>MNLIRNYWKTILVTLIIMILTFGSFSGLEDMPKVTFWDKIVHFLMYLTLTLVVMFEHHQDKINRNKRLVFILLCLVFPFILGIVTEILQPVFMKERFTDIYDSLSNTIGILTGWGIFTVFKKMF</sequence>
<keyword evidence="1" id="KW-0812">Transmembrane</keyword>
<keyword evidence="1" id="KW-0472">Membrane</keyword>
<feature type="transmembrane region" description="Helical" evidence="1">
    <location>
        <begin position="40"/>
        <end position="56"/>
    </location>
</feature>
<gene>
    <name evidence="3" type="ORF">SDC9_45131</name>
</gene>
<protein>
    <recommendedName>
        <fullName evidence="2">VanZ-like domain-containing protein</fullName>
    </recommendedName>
</protein>
<keyword evidence="1" id="KW-1133">Transmembrane helix</keyword>
<feature type="domain" description="VanZ-like" evidence="2">
    <location>
        <begin position="18"/>
        <end position="120"/>
    </location>
</feature>
<accession>A0A644W584</accession>
<organism evidence="3">
    <name type="scientific">bioreactor metagenome</name>
    <dbReference type="NCBI Taxonomy" id="1076179"/>
    <lineage>
        <taxon>unclassified sequences</taxon>
        <taxon>metagenomes</taxon>
        <taxon>ecological metagenomes</taxon>
    </lineage>
</organism>
<dbReference type="EMBL" id="VSSQ01000636">
    <property type="protein sequence ID" value="MPL98919.1"/>
    <property type="molecule type" value="Genomic_DNA"/>
</dbReference>